<gene>
    <name evidence="1" type="ORF">EDD71_102190</name>
</gene>
<evidence type="ECO:0000313" key="2">
    <source>
        <dbReference type="Proteomes" id="UP000295325"/>
    </source>
</evidence>
<protein>
    <submittedName>
        <fullName evidence="1">Uncharacterized protein</fullName>
    </submittedName>
</protein>
<dbReference type="EMBL" id="SOAZ01000002">
    <property type="protein sequence ID" value="TDT63428.1"/>
    <property type="molecule type" value="Genomic_DNA"/>
</dbReference>
<sequence>MTYGEVLDTISAYVKKEKQRQKEVASNIYTLASLIKLGIGSLLGKDVQYPSINELYPGMFDEEIKKAQEQQAEKELIIWKQRMIEYAEWHNNNRKWGEKK</sequence>
<comment type="caution">
    <text evidence="1">The sequence shown here is derived from an EMBL/GenBank/DDBJ whole genome shotgun (WGS) entry which is preliminary data.</text>
</comment>
<evidence type="ECO:0000313" key="1">
    <source>
        <dbReference type="EMBL" id="TDT63428.1"/>
    </source>
</evidence>
<dbReference type="Proteomes" id="UP000295325">
    <property type="component" value="Unassembled WGS sequence"/>
</dbReference>
<dbReference type="RefSeq" id="WP_133627075.1">
    <property type="nucleotide sequence ID" value="NZ_SOAZ01000002.1"/>
</dbReference>
<accession>A0A4R7KTJ3</accession>
<reference evidence="1 2" key="1">
    <citation type="submission" date="2019-03" db="EMBL/GenBank/DDBJ databases">
        <title>Genomic Encyclopedia of Type Strains, Phase IV (KMG-IV): sequencing the most valuable type-strain genomes for metagenomic binning, comparative biology and taxonomic classification.</title>
        <authorList>
            <person name="Goeker M."/>
        </authorList>
    </citation>
    <scope>NUCLEOTIDE SEQUENCE [LARGE SCALE GENOMIC DNA]</scope>
    <source>
        <strain evidence="1 2">DSM 24455</strain>
    </source>
</reference>
<name>A0A4R7KTJ3_9CLOT</name>
<dbReference type="AlphaFoldDB" id="A0A4R7KTJ3"/>
<organism evidence="1 2">
    <name type="scientific">Fonticella tunisiensis</name>
    <dbReference type="NCBI Taxonomy" id="1096341"/>
    <lineage>
        <taxon>Bacteria</taxon>
        <taxon>Bacillati</taxon>
        <taxon>Bacillota</taxon>
        <taxon>Clostridia</taxon>
        <taxon>Eubacteriales</taxon>
        <taxon>Clostridiaceae</taxon>
        <taxon>Fonticella</taxon>
    </lineage>
</organism>
<proteinExistence type="predicted"/>
<keyword evidence="2" id="KW-1185">Reference proteome</keyword>